<dbReference type="EMBL" id="CP063212">
    <property type="protein sequence ID" value="QOR48338.1"/>
    <property type="molecule type" value="Genomic_DNA"/>
</dbReference>
<dbReference type="Proteomes" id="UP000594961">
    <property type="component" value="Chromosome"/>
</dbReference>
<name>A0A7M1R2D1_9ACTO</name>
<feature type="transmembrane region" description="Helical" evidence="2">
    <location>
        <begin position="20"/>
        <end position="44"/>
    </location>
</feature>
<evidence type="ECO:0000256" key="1">
    <source>
        <dbReference type="SAM" id="MobiDB-lite"/>
    </source>
</evidence>
<evidence type="ECO:0000313" key="4">
    <source>
        <dbReference type="Proteomes" id="UP000594961"/>
    </source>
</evidence>
<reference evidence="3 4" key="1">
    <citation type="submission" date="2020-10" db="EMBL/GenBank/DDBJ databases">
        <title>Trueperella pecoris sp. nov. isolated from bovine and porcine specimens.</title>
        <authorList>
            <person name="Schoenecker L."/>
            <person name="Schnydrig P."/>
            <person name="Brodard I."/>
            <person name="Thomann A."/>
            <person name="Hemphill A."/>
            <person name="Rodriguez-Campos S."/>
            <person name="Perreten V."/>
            <person name="Jores J."/>
            <person name="Kittl S."/>
        </authorList>
    </citation>
    <scope>NUCLEOTIDE SEQUENCE [LARGE SCALE GENOMIC DNA]</scope>
    <source>
        <strain evidence="3 4">19OD0592</strain>
    </source>
</reference>
<evidence type="ECO:0000256" key="2">
    <source>
        <dbReference type="SAM" id="Phobius"/>
    </source>
</evidence>
<keyword evidence="2" id="KW-0812">Transmembrane</keyword>
<feature type="region of interest" description="Disordered" evidence="1">
    <location>
        <begin position="54"/>
        <end position="83"/>
    </location>
</feature>
<gene>
    <name evidence="3" type="ORF">INS90_03440</name>
</gene>
<sequence length="133" mass="14286">MRKEEEKMFSDLFWDLGAPFGLTSLKLIVTLAGLGIAAVLILLWRIQRRASMGGASIGGTGNGQARSKRPRSADADSSSRPRRGGFGALLLDVGLYAVGVVFPVLSLLFLFNRSATFYASFAELAQQFSALAQ</sequence>
<proteinExistence type="predicted"/>
<keyword evidence="2" id="KW-0472">Membrane</keyword>
<protein>
    <submittedName>
        <fullName evidence="3">Uncharacterized protein</fullName>
    </submittedName>
</protein>
<organism evidence="3 4">
    <name type="scientific">Trueperella pecoris</name>
    <dbReference type="NCBI Taxonomy" id="2733571"/>
    <lineage>
        <taxon>Bacteria</taxon>
        <taxon>Bacillati</taxon>
        <taxon>Actinomycetota</taxon>
        <taxon>Actinomycetes</taxon>
        <taxon>Actinomycetales</taxon>
        <taxon>Actinomycetaceae</taxon>
        <taxon>Trueperella</taxon>
    </lineage>
</organism>
<dbReference type="RefSeq" id="WP_197554752.1">
    <property type="nucleotide sequence ID" value="NZ_CP063212.1"/>
</dbReference>
<dbReference type="AlphaFoldDB" id="A0A7M1R2D1"/>
<accession>A0A7M1R2D1</accession>
<feature type="transmembrane region" description="Helical" evidence="2">
    <location>
        <begin position="89"/>
        <end position="111"/>
    </location>
</feature>
<evidence type="ECO:0000313" key="3">
    <source>
        <dbReference type="EMBL" id="QOR48338.1"/>
    </source>
</evidence>
<keyword evidence="2" id="KW-1133">Transmembrane helix</keyword>